<proteinExistence type="predicted"/>
<keyword evidence="1" id="KW-0808">Transferase</keyword>
<dbReference type="Proteomes" id="UP000077271">
    <property type="component" value="Unassembled WGS sequence"/>
</dbReference>
<accession>A0A177KYT2</accession>
<gene>
    <name evidence="1" type="ORF">AWH48_18130</name>
</gene>
<dbReference type="EMBL" id="LQWZ01000010">
    <property type="protein sequence ID" value="OAH58296.1"/>
    <property type="molecule type" value="Genomic_DNA"/>
</dbReference>
<dbReference type="GO" id="GO:0016301">
    <property type="term" value="F:kinase activity"/>
    <property type="evidence" value="ECO:0007669"/>
    <property type="project" value="UniProtKB-KW"/>
</dbReference>
<evidence type="ECO:0000313" key="2">
    <source>
        <dbReference type="Proteomes" id="UP000077271"/>
    </source>
</evidence>
<reference evidence="1 2" key="1">
    <citation type="submission" date="2016-01" db="EMBL/GenBank/DDBJ databases">
        <title>Investigation of taxonomic status of Bacillus aminovorans.</title>
        <authorList>
            <person name="Verma A."/>
            <person name="Pal Y."/>
            <person name="Krishnamurthi S."/>
        </authorList>
    </citation>
    <scope>NUCLEOTIDE SEQUENCE [LARGE SCALE GENOMIC DNA]</scope>
    <source>
        <strain evidence="1 2">DSM 4337</strain>
    </source>
</reference>
<dbReference type="SMART" id="SM01298">
    <property type="entry name" value="KapB"/>
    <property type="match status" value="1"/>
</dbReference>
<dbReference type="Pfam" id="PF08810">
    <property type="entry name" value="KapB"/>
    <property type="match status" value="1"/>
</dbReference>
<dbReference type="SUPFAM" id="SSF141251">
    <property type="entry name" value="Kinase-associated protein B-like"/>
    <property type="match status" value="1"/>
</dbReference>
<dbReference type="Gene3D" id="2.30.30.430">
    <property type="entry name" value="Kinase associated protein B domain"/>
    <property type="match status" value="1"/>
</dbReference>
<sequence length="132" mass="14549">MLLNIGDPVTAHYKSGKYTGTITGFRPGVYTVKVSSVLRHPVQGDLHNPNVAEVPFFHERKALALGEQANVAESAVHPFDGEAANYTDSLLAAVVKLENRLIAKDDAFTVRSLQALQSVKKEYELMYKVSFE</sequence>
<evidence type="ECO:0000313" key="1">
    <source>
        <dbReference type="EMBL" id="OAH58296.1"/>
    </source>
</evidence>
<organism evidence="1 2">
    <name type="scientific">Domibacillus aminovorans</name>
    <dbReference type="NCBI Taxonomy" id="29332"/>
    <lineage>
        <taxon>Bacteria</taxon>
        <taxon>Bacillati</taxon>
        <taxon>Bacillota</taxon>
        <taxon>Bacilli</taxon>
        <taxon>Bacillales</taxon>
        <taxon>Bacillaceae</taxon>
        <taxon>Domibacillus</taxon>
    </lineage>
</organism>
<dbReference type="AlphaFoldDB" id="A0A177KYT2"/>
<protein>
    <submittedName>
        <fullName evidence="1">Kinase</fullName>
    </submittedName>
</protein>
<name>A0A177KYT2_9BACI</name>
<keyword evidence="1" id="KW-0418">Kinase</keyword>
<comment type="caution">
    <text evidence="1">The sequence shown here is derived from an EMBL/GenBank/DDBJ whole genome shotgun (WGS) entry which is preliminary data.</text>
</comment>
<dbReference type="InterPro" id="IPR038080">
    <property type="entry name" value="KapB_sf"/>
</dbReference>
<dbReference type="InterPro" id="IPR014916">
    <property type="entry name" value="KapB"/>
</dbReference>